<keyword evidence="1" id="KW-0812">Transmembrane</keyword>
<keyword evidence="1" id="KW-0472">Membrane</keyword>
<feature type="transmembrane region" description="Helical" evidence="1">
    <location>
        <begin position="208"/>
        <end position="231"/>
    </location>
</feature>
<feature type="transmembrane region" description="Helical" evidence="1">
    <location>
        <begin position="497"/>
        <end position="521"/>
    </location>
</feature>
<feature type="transmembrane region" description="Helical" evidence="1">
    <location>
        <begin position="313"/>
        <end position="335"/>
    </location>
</feature>
<dbReference type="RefSeq" id="XP_016212541.1">
    <property type="nucleotide sequence ID" value="XM_016359705.1"/>
</dbReference>
<dbReference type="STRING" id="253628.A0A0D1YPX7"/>
<dbReference type="InParanoid" id="A0A0D1YPX7"/>
<keyword evidence="3" id="KW-1185">Reference proteome</keyword>
<evidence type="ECO:0000313" key="2">
    <source>
        <dbReference type="EMBL" id="KIW02672.1"/>
    </source>
</evidence>
<dbReference type="GeneID" id="27314082"/>
<dbReference type="EMBL" id="KN847548">
    <property type="protein sequence ID" value="KIW02672.1"/>
    <property type="molecule type" value="Genomic_DNA"/>
</dbReference>
<name>A0A0D1YPX7_9PEZI</name>
<dbReference type="OrthoDB" id="2688021at2759"/>
<protein>
    <submittedName>
        <fullName evidence="2">Uncharacterized protein</fullName>
    </submittedName>
</protein>
<feature type="transmembrane region" description="Helical" evidence="1">
    <location>
        <begin position="270"/>
        <end position="293"/>
    </location>
</feature>
<evidence type="ECO:0000313" key="3">
    <source>
        <dbReference type="Proteomes" id="UP000053259"/>
    </source>
</evidence>
<accession>A0A0D1YPX7</accession>
<evidence type="ECO:0000256" key="1">
    <source>
        <dbReference type="SAM" id="Phobius"/>
    </source>
</evidence>
<feature type="transmembrane region" description="Helical" evidence="1">
    <location>
        <begin position="430"/>
        <end position="453"/>
    </location>
</feature>
<feature type="transmembrane region" description="Helical" evidence="1">
    <location>
        <begin position="140"/>
        <end position="164"/>
    </location>
</feature>
<reference evidence="2 3" key="1">
    <citation type="submission" date="2015-01" db="EMBL/GenBank/DDBJ databases">
        <title>The Genome Sequence of Ochroconis gallopava CBS43764.</title>
        <authorList>
            <consortium name="The Broad Institute Genomics Platform"/>
            <person name="Cuomo C."/>
            <person name="de Hoog S."/>
            <person name="Gorbushina A."/>
            <person name="Stielow B."/>
            <person name="Teixiera M."/>
            <person name="Abouelleil A."/>
            <person name="Chapman S.B."/>
            <person name="Priest M."/>
            <person name="Young S.K."/>
            <person name="Wortman J."/>
            <person name="Nusbaum C."/>
            <person name="Birren B."/>
        </authorList>
    </citation>
    <scope>NUCLEOTIDE SEQUENCE [LARGE SCALE GENOMIC DNA]</scope>
    <source>
        <strain evidence="2 3">CBS 43764</strain>
    </source>
</reference>
<dbReference type="AlphaFoldDB" id="A0A0D1YPX7"/>
<dbReference type="Proteomes" id="UP000053259">
    <property type="component" value="Unassembled WGS sequence"/>
</dbReference>
<gene>
    <name evidence="2" type="ORF">PV09_06109</name>
</gene>
<feature type="transmembrane region" description="Helical" evidence="1">
    <location>
        <begin position="578"/>
        <end position="598"/>
    </location>
</feature>
<keyword evidence="1" id="KW-1133">Transmembrane helix</keyword>
<organism evidence="2 3">
    <name type="scientific">Verruconis gallopava</name>
    <dbReference type="NCBI Taxonomy" id="253628"/>
    <lineage>
        <taxon>Eukaryota</taxon>
        <taxon>Fungi</taxon>
        <taxon>Dikarya</taxon>
        <taxon>Ascomycota</taxon>
        <taxon>Pezizomycotina</taxon>
        <taxon>Dothideomycetes</taxon>
        <taxon>Pleosporomycetidae</taxon>
        <taxon>Venturiales</taxon>
        <taxon>Sympoventuriaceae</taxon>
        <taxon>Verruconis</taxon>
    </lineage>
</organism>
<dbReference type="HOGENOM" id="CLU_411151_0_0_1"/>
<sequence>MAASSLASSVESRTRITSPALANLSLHLPSLDSRSQHFFEAANPNPSLGVVEERRLSQTSSIYDDDDEWNRRISRLTIQPLCQVGNRPDARLTSRETPRTISWPNEALDGQSQSPDLLKAASAAQGQRLEVNRDLRTRNLCVFALVLGILAGIASLAAGCQIVASGRTLLPSFLLDKYINMGTVDYPFPAKTAKHYLSGHRVVPVPEAAMLMIGFVLNVCLTVLFDCMAFIQNTTLRWALCKEGRLVFNSNPRLFIGARHFAPNWRVSNAVSALALTMGYGSISSLTCSIYVVGMSNGRSGIAEGKPITGPRYAIDFSGWGFIGLGISLLLQGSISSWCLSRSKIVPTWSSNPFNTALICALLGLADKNRTKKPKLLAADAIMSAQKLPNHVEAKPTWLTQSDYGEGITLAVPQRKQLPMRLEVPHSSRFTYFAWAVFAVIVLWILVITTFGMKTRSCTSDYVDHMAHRLDFLAFWQNYCQVTIPYYVDPFFNRRDWLGLIIQCAVFSFITLGLHCAELLTDIARDESAWRKATTTGADAGRGALIEGATSWVCWLMFAFKSIAPWMFSMAFNTNLVVFNNLIPLSVLGLIMLSVALFSEYLLRWQPKGPQPCVYGNISKLASLVDEWHPRIFWGDKGMIDDKVRRAGTAGRRLADVDMSMLYANLRV</sequence>
<dbReference type="VEuPathDB" id="FungiDB:PV09_06109"/>
<proteinExistence type="predicted"/>